<keyword evidence="13" id="KW-1185">Reference proteome</keyword>
<evidence type="ECO:0000256" key="4">
    <source>
        <dbReference type="ARBA" id="ARBA00022694"/>
    </source>
</evidence>
<dbReference type="Gene3D" id="3.20.20.70">
    <property type="entry name" value="Aldolase class I"/>
    <property type="match status" value="1"/>
</dbReference>
<comment type="cofactor">
    <cofactor evidence="8 10">
        <name>FMN</name>
        <dbReference type="ChEBI" id="CHEBI:58210"/>
    </cofactor>
</comment>
<evidence type="ECO:0000313" key="12">
    <source>
        <dbReference type="EMBL" id="KAG8470858.1"/>
    </source>
</evidence>
<organism evidence="12 13">
    <name type="scientific">Diacronema lutheri</name>
    <name type="common">Unicellular marine alga</name>
    <name type="synonym">Monochrysis lutheri</name>
    <dbReference type="NCBI Taxonomy" id="2081491"/>
    <lineage>
        <taxon>Eukaryota</taxon>
        <taxon>Haptista</taxon>
        <taxon>Haptophyta</taxon>
        <taxon>Pavlovophyceae</taxon>
        <taxon>Pavlovales</taxon>
        <taxon>Pavlovaceae</taxon>
        <taxon>Diacronema</taxon>
    </lineage>
</organism>
<feature type="active site" description="Proton donor" evidence="9">
    <location>
        <position position="110"/>
    </location>
</feature>
<feature type="binding site" evidence="10">
    <location>
        <begin position="218"/>
        <end position="220"/>
    </location>
    <ligand>
        <name>FMN</name>
        <dbReference type="ChEBI" id="CHEBI:58210"/>
    </ligand>
</feature>
<dbReference type="OMA" id="ACMENTT"/>
<feature type="domain" description="DUS-like FMN-binding" evidence="11">
    <location>
        <begin position="18"/>
        <end position="330"/>
    </location>
</feature>
<dbReference type="SUPFAM" id="SSF51395">
    <property type="entry name" value="FMN-linked oxidoreductases"/>
    <property type="match status" value="1"/>
</dbReference>
<keyword evidence="2 8" id="KW-0285">Flavoprotein</keyword>
<evidence type="ECO:0000256" key="6">
    <source>
        <dbReference type="ARBA" id="ARBA00022884"/>
    </source>
</evidence>
<dbReference type="CDD" id="cd02801">
    <property type="entry name" value="DUS_like_FMN"/>
    <property type="match status" value="1"/>
</dbReference>
<evidence type="ECO:0000256" key="9">
    <source>
        <dbReference type="PIRSR" id="PIRSR006621-1"/>
    </source>
</evidence>
<accession>A0A8J6CKA3</accession>
<dbReference type="GO" id="GO:0017150">
    <property type="term" value="F:tRNA dihydrouridine synthase activity"/>
    <property type="evidence" value="ECO:0007669"/>
    <property type="project" value="InterPro"/>
</dbReference>
<feature type="binding site" evidence="10">
    <location>
        <position position="179"/>
    </location>
    <ligand>
        <name>FMN</name>
        <dbReference type="ChEBI" id="CHEBI:58210"/>
    </ligand>
</feature>
<evidence type="ECO:0000256" key="5">
    <source>
        <dbReference type="ARBA" id="ARBA00022857"/>
    </source>
</evidence>
<dbReference type="InterPro" id="IPR013785">
    <property type="entry name" value="Aldolase_TIM"/>
</dbReference>
<dbReference type="AlphaFoldDB" id="A0A8J6CKA3"/>
<dbReference type="OrthoDB" id="10262250at2759"/>
<comment type="similarity">
    <text evidence="8">Belongs to the dus family.</text>
</comment>
<dbReference type="NCBIfam" id="NF008774">
    <property type="entry name" value="PRK11815.1"/>
    <property type="match status" value="1"/>
</dbReference>
<keyword evidence="6" id="KW-0694">RNA-binding</keyword>
<keyword evidence="5" id="KW-0521">NADP</keyword>
<reference evidence="12" key="1">
    <citation type="submission" date="2021-05" db="EMBL/GenBank/DDBJ databases">
        <title>The genome of the haptophyte Pavlova lutheri (Diacronema luteri, Pavlovales) - a model for lipid biosynthesis in eukaryotic algae.</title>
        <authorList>
            <person name="Hulatt C.J."/>
            <person name="Posewitz M.C."/>
        </authorList>
    </citation>
    <scope>NUCLEOTIDE SEQUENCE</scope>
    <source>
        <strain evidence="12">NIVA-4/92</strain>
    </source>
</reference>
<dbReference type="Proteomes" id="UP000751190">
    <property type="component" value="Unassembled WGS sequence"/>
</dbReference>
<dbReference type="GO" id="GO:0000049">
    <property type="term" value="F:tRNA binding"/>
    <property type="evidence" value="ECO:0007669"/>
    <property type="project" value="UniProtKB-KW"/>
</dbReference>
<comment type="function">
    <text evidence="8">Catalyzes the synthesis of dihydrouridine, a modified base found in the D-loop of most tRNAs.</text>
</comment>
<dbReference type="InterPro" id="IPR001269">
    <property type="entry name" value="DUS_fam"/>
</dbReference>
<evidence type="ECO:0000259" key="11">
    <source>
        <dbReference type="Pfam" id="PF01207"/>
    </source>
</evidence>
<feature type="binding site" evidence="10">
    <location>
        <position position="147"/>
    </location>
    <ligand>
        <name>FMN</name>
        <dbReference type="ChEBI" id="CHEBI:58210"/>
    </ligand>
</feature>
<protein>
    <recommendedName>
        <fullName evidence="8">tRNA-dihydrouridine synthase</fullName>
        <ecNumber evidence="8">1.3.1.-</ecNumber>
    </recommendedName>
</protein>
<keyword evidence="4 8" id="KW-0819">tRNA processing</keyword>
<keyword evidence="7 8" id="KW-0560">Oxidoreductase</keyword>
<keyword evidence="10" id="KW-0547">Nucleotide-binding</keyword>
<dbReference type="Gene3D" id="1.20.120.1460">
    <property type="match status" value="1"/>
</dbReference>
<gene>
    <name evidence="12" type="ORF">KFE25_009279</name>
</gene>
<keyword evidence="1" id="KW-0820">tRNA-binding</keyword>
<dbReference type="PIRSF" id="PIRSF006621">
    <property type="entry name" value="Dus"/>
    <property type="match status" value="1"/>
</dbReference>
<dbReference type="PANTHER" id="PTHR42907">
    <property type="entry name" value="FMN-LINKED OXIDOREDUCTASES SUPERFAMILY PROTEIN"/>
    <property type="match status" value="1"/>
</dbReference>
<dbReference type="PANTHER" id="PTHR42907:SF1">
    <property type="entry name" value="FMN-LINKED OXIDOREDUCTASES SUPERFAMILY PROTEIN"/>
    <property type="match status" value="1"/>
</dbReference>
<evidence type="ECO:0000256" key="2">
    <source>
        <dbReference type="ARBA" id="ARBA00022630"/>
    </source>
</evidence>
<proteinExistence type="inferred from homology"/>
<dbReference type="EC" id="1.3.1.-" evidence="8"/>
<dbReference type="EMBL" id="JAGTXO010000001">
    <property type="protein sequence ID" value="KAG8470858.1"/>
    <property type="molecule type" value="Genomic_DNA"/>
</dbReference>
<evidence type="ECO:0000256" key="7">
    <source>
        <dbReference type="ARBA" id="ARBA00023002"/>
    </source>
</evidence>
<feature type="binding site" evidence="10">
    <location>
        <begin position="20"/>
        <end position="22"/>
    </location>
    <ligand>
        <name>FMN</name>
        <dbReference type="ChEBI" id="CHEBI:58210"/>
    </ligand>
</feature>
<feature type="binding site" evidence="10">
    <location>
        <position position="79"/>
    </location>
    <ligand>
        <name>FMN</name>
        <dbReference type="ChEBI" id="CHEBI:58210"/>
    </ligand>
</feature>
<evidence type="ECO:0000256" key="8">
    <source>
        <dbReference type="PIRNR" id="PIRNR006621"/>
    </source>
</evidence>
<dbReference type="GO" id="GO:0050660">
    <property type="term" value="F:flavin adenine dinucleotide binding"/>
    <property type="evidence" value="ECO:0007669"/>
    <property type="project" value="InterPro"/>
</dbReference>
<keyword evidence="3 8" id="KW-0288">FMN</keyword>
<feature type="binding site" evidence="10">
    <location>
        <begin position="242"/>
        <end position="243"/>
    </location>
    <ligand>
        <name>FMN</name>
        <dbReference type="ChEBI" id="CHEBI:58210"/>
    </ligand>
</feature>
<name>A0A8J6CKA3_DIALT</name>
<evidence type="ECO:0000256" key="1">
    <source>
        <dbReference type="ARBA" id="ARBA00022555"/>
    </source>
</evidence>
<dbReference type="InterPro" id="IPR035587">
    <property type="entry name" value="DUS-like_FMN-bd"/>
</dbReference>
<dbReference type="Pfam" id="PF01207">
    <property type="entry name" value="Dus"/>
    <property type="match status" value="1"/>
</dbReference>
<evidence type="ECO:0000313" key="13">
    <source>
        <dbReference type="Proteomes" id="UP000751190"/>
    </source>
</evidence>
<evidence type="ECO:0000256" key="3">
    <source>
        <dbReference type="ARBA" id="ARBA00022643"/>
    </source>
</evidence>
<dbReference type="InterPro" id="IPR004653">
    <property type="entry name" value="DusA"/>
</dbReference>
<evidence type="ECO:0000256" key="10">
    <source>
        <dbReference type="PIRSR" id="PIRSR006621-2"/>
    </source>
</evidence>
<comment type="caution">
    <text evidence="12">The sequence shown here is derived from an EMBL/GenBank/DDBJ whole genome shotgun (WGS) entry which is preliminary data.</text>
</comment>
<sequence>MWYGTDAPPLSGHEALSVAPMVDHTDRHFRFLARLLSRRTVLYGEMIWDSAIAKSAADGLDALDELLSFSAEEHPVVAQLGGSTPELMERAAEICVARYGYDAVNLNAGCPAASGPCFGAALMKRPALVGELCAAIGRGARMPATLKCRLGVDEYDSAGHLDAVLDAAMAAGVDHVVVHARKAILGLDTAKNRSVPPLRHDAVRALVDAYPHLRITINGGIKTLRAARHEIDAFGLHGAMIGRQAYAQPWILADADRAMFGAPNRATSRDEVLAAFAVYADGAVEEASPARQAAVWRAALRPISGMFASTPCSKAWRQALLEEQHRERGREALVPPSAVLDVALATLRASAAGRRELGMAPPDSAG</sequence>